<keyword evidence="4" id="KW-1185">Reference proteome</keyword>
<dbReference type="Gene3D" id="2.60.120.200">
    <property type="match status" value="1"/>
</dbReference>
<reference evidence="3 4" key="1">
    <citation type="submission" date="2018-03" db="EMBL/GenBank/DDBJ databases">
        <title>Bioinformatic expansion and discovery of thiopeptide antibiotics.</title>
        <authorList>
            <person name="Schwalen C.J."/>
            <person name="Hudson G.A."/>
            <person name="Mitchell D.A."/>
        </authorList>
    </citation>
    <scope>NUCLEOTIDE SEQUENCE [LARGE SCALE GENOMIC DNA]</scope>
    <source>
        <strain evidence="3 4">ATCC 21389</strain>
    </source>
</reference>
<evidence type="ECO:0000256" key="1">
    <source>
        <dbReference type="ARBA" id="ARBA00006865"/>
    </source>
</evidence>
<dbReference type="AlphaFoldDB" id="A0A2V4NLW3"/>
<dbReference type="Proteomes" id="UP000248039">
    <property type="component" value="Unassembled WGS sequence"/>
</dbReference>
<evidence type="ECO:0000313" key="4">
    <source>
        <dbReference type="Proteomes" id="UP000248039"/>
    </source>
</evidence>
<dbReference type="InterPro" id="IPR000757">
    <property type="entry name" value="Beta-glucanase-like"/>
</dbReference>
<dbReference type="PANTHER" id="PTHR10963">
    <property type="entry name" value="GLYCOSYL HYDROLASE-RELATED"/>
    <property type="match status" value="1"/>
</dbReference>
<dbReference type="PROSITE" id="PS51762">
    <property type="entry name" value="GH16_2"/>
    <property type="match status" value="1"/>
</dbReference>
<dbReference type="EMBL" id="PYBW01000081">
    <property type="protein sequence ID" value="PYC76841.1"/>
    <property type="molecule type" value="Genomic_DNA"/>
</dbReference>
<dbReference type="GO" id="GO:0005975">
    <property type="term" value="P:carbohydrate metabolic process"/>
    <property type="evidence" value="ECO:0007669"/>
    <property type="project" value="InterPro"/>
</dbReference>
<dbReference type="GO" id="GO:0004553">
    <property type="term" value="F:hydrolase activity, hydrolyzing O-glycosyl compounds"/>
    <property type="evidence" value="ECO:0007669"/>
    <property type="project" value="InterPro"/>
</dbReference>
<comment type="caution">
    <text evidence="3">The sequence shown here is derived from an EMBL/GenBank/DDBJ whole genome shotgun (WGS) entry which is preliminary data.</text>
</comment>
<proteinExistence type="inferred from homology"/>
<organism evidence="3 4">
    <name type="scientific">Streptomyces tateyamensis</name>
    <dbReference type="NCBI Taxonomy" id="565073"/>
    <lineage>
        <taxon>Bacteria</taxon>
        <taxon>Bacillati</taxon>
        <taxon>Actinomycetota</taxon>
        <taxon>Actinomycetes</taxon>
        <taxon>Kitasatosporales</taxon>
        <taxon>Streptomycetaceae</taxon>
        <taxon>Streptomyces</taxon>
    </lineage>
</organism>
<feature type="domain" description="GH16" evidence="2">
    <location>
        <begin position="1"/>
        <end position="231"/>
    </location>
</feature>
<dbReference type="PANTHER" id="PTHR10963:SF55">
    <property type="entry name" value="GLYCOSIDE HYDROLASE FAMILY 16 PROTEIN"/>
    <property type="match status" value="1"/>
</dbReference>
<dbReference type="InterPro" id="IPR050546">
    <property type="entry name" value="Glycosyl_Hydrlase_16"/>
</dbReference>
<protein>
    <submittedName>
        <fullName evidence="3">Beta-glucanase</fullName>
    </submittedName>
</protein>
<accession>A0A2V4NLW3</accession>
<evidence type="ECO:0000313" key="3">
    <source>
        <dbReference type="EMBL" id="PYC76841.1"/>
    </source>
</evidence>
<comment type="similarity">
    <text evidence="1">Belongs to the glycosyl hydrolase 16 family.</text>
</comment>
<name>A0A2V4NLW3_9ACTN</name>
<dbReference type="InterPro" id="IPR013320">
    <property type="entry name" value="ConA-like_dom_sf"/>
</dbReference>
<evidence type="ECO:0000259" key="2">
    <source>
        <dbReference type="PROSITE" id="PS51762"/>
    </source>
</evidence>
<sequence length="231" mass="24854">MGSPIPGKSLTWSDEFNGPLDGSRWNSSTSSSYKYGTHNPDDNKLDWLDPSDVKVANGAATFTAQPSGHTLENGKQAWTTGLLTTEGTSQNFKVKTGDYAETRVQLPTGSGAWPALWTWQNGGSEIDSFEYHPDNPNLLELTNHVNGGQKYYTDASGVRAGQWVTIGTYYGASSVDWYVNGVKVFSDGTGVGANWSANLILNLSVTAGQYHPGPAGSAPISFAADYVRVYR</sequence>
<gene>
    <name evidence="3" type="ORF">C7C46_21765</name>
</gene>
<dbReference type="SUPFAM" id="SSF49899">
    <property type="entry name" value="Concanavalin A-like lectins/glucanases"/>
    <property type="match status" value="1"/>
</dbReference>